<feature type="non-terminal residue" evidence="10">
    <location>
        <position position="334"/>
    </location>
</feature>
<evidence type="ECO:0000256" key="5">
    <source>
        <dbReference type="ARBA" id="ARBA00022691"/>
    </source>
</evidence>
<keyword evidence="3" id="KW-0489">Methyltransferase</keyword>
<keyword evidence="4" id="KW-0808">Transferase</keyword>
<keyword evidence="7" id="KW-0238">DNA-binding</keyword>
<organism evidence="10">
    <name type="scientific">marine sediment metagenome</name>
    <dbReference type="NCBI Taxonomy" id="412755"/>
    <lineage>
        <taxon>unclassified sequences</taxon>
        <taxon>metagenomes</taxon>
        <taxon>ecological metagenomes</taxon>
    </lineage>
</organism>
<evidence type="ECO:0000256" key="7">
    <source>
        <dbReference type="ARBA" id="ARBA00023125"/>
    </source>
</evidence>
<sequence>MKHYLYKKKRNIYYPVDEKDLNLQARKRLDEFFSNKETIGIPRRFIEQWDNVALYQSNGDINKANALFIPNENSAYDLSNKLNDLTAKEWLPETVTVFSQKGLGASNKDAQIEKQHPAPFSFQDVARLIRFFTKENQTVLDPFSGVASTMKACAFENRIGIGIELSSRFYELGKKRIEMEVPDNFSFKSKQNLIHADSLQQISKINDNSIDFIVTSPPYWNILETIDHKSKQRLNNNLDHKYSEDKKDLANIEEYSVFLDVLSSFFDSCSSILKSEKYMCVIVSDFRKKDKYYTFHTSLANEIEKRNHFKLKGIRILYQRHKGIFPYGYPFSFV</sequence>
<reference evidence="10" key="1">
    <citation type="journal article" date="2014" name="Front. Microbiol.">
        <title>High frequency of phylogenetically diverse reductive dehalogenase-homologous genes in deep subseafloor sedimentary metagenomes.</title>
        <authorList>
            <person name="Kawai M."/>
            <person name="Futagami T."/>
            <person name="Toyoda A."/>
            <person name="Takaki Y."/>
            <person name="Nishi S."/>
            <person name="Hori S."/>
            <person name="Arai W."/>
            <person name="Tsubouchi T."/>
            <person name="Morono Y."/>
            <person name="Uchiyama I."/>
            <person name="Ito T."/>
            <person name="Fujiyama A."/>
            <person name="Inagaki F."/>
            <person name="Takami H."/>
        </authorList>
    </citation>
    <scope>NUCLEOTIDE SEQUENCE</scope>
    <source>
        <strain evidence="10">Expedition CK06-06</strain>
    </source>
</reference>
<dbReference type="InterPro" id="IPR002941">
    <property type="entry name" value="DNA_methylase_N4/N6"/>
</dbReference>
<evidence type="ECO:0000256" key="4">
    <source>
        <dbReference type="ARBA" id="ARBA00022679"/>
    </source>
</evidence>
<evidence type="ECO:0000313" key="10">
    <source>
        <dbReference type="EMBL" id="GAI86046.1"/>
    </source>
</evidence>
<dbReference type="GO" id="GO:0009307">
    <property type="term" value="P:DNA restriction-modification system"/>
    <property type="evidence" value="ECO:0007669"/>
    <property type="project" value="UniProtKB-KW"/>
</dbReference>
<dbReference type="EC" id="2.1.1.113" evidence="2"/>
<evidence type="ECO:0000256" key="1">
    <source>
        <dbReference type="ARBA" id="ARBA00010203"/>
    </source>
</evidence>
<dbReference type="CDD" id="cd02440">
    <property type="entry name" value="AdoMet_MTases"/>
    <property type="match status" value="1"/>
</dbReference>
<dbReference type="Pfam" id="PF01555">
    <property type="entry name" value="N6_N4_Mtase"/>
    <property type="match status" value="1"/>
</dbReference>
<dbReference type="InterPro" id="IPR017985">
    <property type="entry name" value="MeTrfase_CN4_CS"/>
</dbReference>
<dbReference type="AlphaFoldDB" id="X1T3T9"/>
<comment type="catalytic activity">
    <reaction evidence="8">
        <text>a 2'-deoxycytidine in DNA + S-adenosyl-L-methionine = an N(4)-methyl-2'-deoxycytidine in DNA + S-adenosyl-L-homocysteine + H(+)</text>
        <dbReference type="Rhea" id="RHEA:16857"/>
        <dbReference type="Rhea" id="RHEA-COMP:11369"/>
        <dbReference type="Rhea" id="RHEA-COMP:13674"/>
        <dbReference type="ChEBI" id="CHEBI:15378"/>
        <dbReference type="ChEBI" id="CHEBI:57856"/>
        <dbReference type="ChEBI" id="CHEBI:59789"/>
        <dbReference type="ChEBI" id="CHEBI:85452"/>
        <dbReference type="ChEBI" id="CHEBI:137933"/>
        <dbReference type="EC" id="2.1.1.113"/>
    </reaction>
</comment>
<comment type="caution">
    <text evidence="10">The sequence shown here is derived from an EMBL/GenBank/DDBJ whole genome shotgun (WGS) entry which is preliminary data.</text>
</comment>
<dbReference type="SUPFAM" id="SSF53335">
    <property type="entry name" value="S-adenosyl-L-methionine-dependent methyltransferases"/>
    <property type="match status" value="2"/>
</dbReference>
<dbReference type="GO" id="GO:0015667">
    <property type="term" value="F:site-specific DNA-methyltransferase (cytosine-N4-specific) activity"/>
    <property type="evidence" value="ECO:0007669"/>
    <property type="project" value="UniProtKB-EC"/>
</dbReference>
<keyword evidence="5" id="KW-0949">S-adenosyl-L-methionine</keyword>
<keyword evidence="6" id="KW-0680">Restriction system</keyword>
<gene>
    <name evidence="10" type="ORF">S12H4_12737</name>
</gene>
<proteinExistence type="inferred from homology"/>
<dbReference type="EMBL" id="BARW01006081">
    <property type="protein sequence ID" value="GAI86046.1"/>
    <property type="molecule type" value="Genomic_DNA"/>
</dbReference>
<dbReference type="GO" id="GO:0003677">
    <property type="term" value="F:DNA binding"/>
    <property type="evidence" value="ECO:0007669"/>
    <property type="project" value="UniProtKB-KW"/>
</dbReference>
<evidence type="ECO:0000259" key="9">
    <source>
        <dbReference type="Pfam" id="PF01555"/>
    </source>
</evidence>
<dbReference type="GO" id="GO:0032259">
    <property type="term" value="P:methylation"/>
    <property type="evidence" value="ECO:0007669"/>
    <property type="project" value="UniProtKB-KW"/>
</dbReference>
<dbReference type="PRINTS" id="PR00508">
    <property type="entry name" value="S21N4MTFRASE"/>
</dbReference>
<evidence type="ECO:0000256" key="3">
    <source>
        <dbReference type="ARBA" id="ARBA00022603"/>
    </source>
</evidence>
<evidence type="ECO:0000256" key="8">
    <source>
        <dbReference type="ARBA" id="ARBA00049120"/>
    </source>
</evidence>
<dbReference type="InterPro" id="IPR029063">
    <property type="entry name" value="SAM-dependent_MTases_sf"/>
</dbReference>
<dbReference type="PROSITE" id="PS00093">
    <property type="entry name" value="N4_MTASE"/>
    <property type="match status" value="1"/>
</dbReference>
<accession>X1T3T9</accession>
<evidence type="ECO:0000256" key="6">
    <source>
        <dbReference type="ARBA" id="ARBA00022747"/>
    </source>
</evidence>
<name>X1T3T9_9ZZZZ</name>
<dbReference type="Gene3D" id="3.40.50.150">
    <property type="entry name" value="Vaccinia Virus protein VP39"/>
    <property type="match status" value="2"/>
</dbReference>
<feature type="domain" description="DNA methylase N-4/N-6" evidence="9">
    <location>
        <begin position="38"/>
        <end position="174"/>
    </location>
</feature>
<dbReference type="GO" id="GO:0008170">
    <property type="term" value="F:N-methyltransferase activity"/>
    <property type="evidence" value="ECO:0007669"/>
    <property type="project" value="InterPro"/>
</dbReference>
<comment type="similarity">
    <text evidence="1">Belongs to the N(4)/N(6)-methyltransferase family. N(4) subfamily.</text>
</comment>
<protein>
    <recommendedName>
        <fullName evidence="2">site-specific DNA-methyltransferase (cytosine-N(4)-specific)</fullName>
        <ecNumber evidence="2">2.1.1.113</ecNumber>
    </recommendedName>
</protein>
<evidence type="ECO:0000256" key="2">
    <source>
        <dbReference type="ARBA" id="ARBA00012185"/>
    </source>
</evidence>
<dbReference type="InterPro" id="IPR001091">
    <property type="entry name" value="RM_Methyltransferase"/>
</dbReference>